<name>A0A2A4WZ16_UNCAE</name>
<evidence type="ECO:0008006" key="3">
    <source>
        <dbReference type="Google" id="ProtNLM"/>
    </source>
</evidence>
<evidence type="ECO:0000313" key="1">
    <source>
        <dbReference type="EMBL" id="PCI75702.1"/>
    </source>
</evidence>
<dbReference type="Pfam" id="PF05258">
    <property type="entry name" value="DciA"/>
    <property type="match status" value="1"/>
</dbReference>
<proteinExistence type="predicted"/>
<dbReference type="EMBL" id="NVUK01000042">
    <property type="protein sequence ID" value="PCI75702.1"/>
    <property type="molecule type" value="Genomic_DNA"/>
</dbReference>
<sequence length="113" mass="12984">MRRENGKQRNYLNIGVQRPHYTLSELTGRFLKTMNGAKQLEMHRIEQAWPEIVGAAIASKSKVIFLKEGVLSVQVSHSTVLGVLQCTEKPRLLRNLQKRFPKINIRDISFRIG</sequence>
<comment type="caution">
    <text evidence="1">The sequence shown here is derived from an EMBL/GenBank/DDBJ whole genome shotgun (WGS) entry which is preliminary data.</text>
</comment>
<evidence type="ECO:0000313" key="2">
    <source>
        <dbReference type="Proteomes" id="UP000218775"/>
    </source>
</evidence>
<reference evidence="2" key="1">
    <citation type="submission" date="2017-08" db="EMBL/GenBank/DDBJ databases">
        <title>A dynamic microbial community with high functional redundancy inhabits the cold, oxic subseafloor aquifer.</title>
        <authorList>
            <person name="Tully B.J."/>
            <person name="Wheat C.G."/>
            <person name="Glazer B.T."/>
            <person name="Huber J.A."/>
        </authorList>
    </citation>
    <scope>NUCLEOTIDE SEQUENCE [LARGE SCALE GENOMIC DNA]</scope>
</reference>
<dbReference type="AlphaFoldDB" id="A0A2A4WZ16"/>
<dbReference type="PANTHER" id="PTHR36456:SF1">
    <property type="entry name" value="UPF0232 PROTEIN SCO3875"/>
    <property type="match status" value="1"/>
</dbReference>
<dbReference type="PANTHER" id="PTHR36456">
    <property type="entry name" value="UPF0232 PROTEIN SCO3875"/>
    <property type="match status" value="1"/>
</dbReference>
<dbReference type="InterPro" id="IPR007922">
    <property type="entry name" value="DciA-like"/>
</dbReference>
<gene>
    <name evidence="1" type="ORF">COB21_05400</name>
</gene>
<accession>A0A2A4WZ16</accession>
<dbReference type="Proteomes" id="UP000218775">
    <property type="component" value="Unassembled WGS sequence"/>
</dbReference>
<protein>
    <recommendedName>
        <fullName evidence="3">DUF721 domain-containing protein</fullName>
    </recommendedName>
</protein>
<organism evidence="1 2">
    <name type="scientific">Aerophobetes bacterium</name>
    <dbReference type="NCBI Taxonomy" id="2030807"/>
    <lineage>
        <taxon>Bacteria</taxon>
        <taxon>Candidatus Aerophobota</taxon>
    </lineage>
</organism>